<evidence type="ECO:0000256" key="17">
    <source>
        <dbReference type="ARBA" id="ARBA00023136"/>
    </source>
</evidence>
<evidence type="ECO:0000313" key="25">
    <source>
        <dbReference type="EMBL" id="ALE52323.1"/>
    </source>
</evidence>
<feature type="binding site" evidence="22">
    <location>
        <position position="77"/>
    </location>
    <ligand>
        <name>ATP</name>
        <dbReference type="ChEBI" id="CHEBI:30616"/>
    </ligand>
</feature>
<dbReference type="Proteomes" id="UP000058020">
    <property type="component" value="Chromosome"/>
</dbReference>
<sequence>MKNEAVGLKRIFKAFEFSIKGLKTCYQSEAAFRQEVWLAFVLIPLALILGSSPLEKFALIAVVFLVLIVEMLNSAIEAAIDRIGDDYHALSGAAKDMGSAAVWLSLVLLVITWLIILI</sequence>
<evidence type="ECO:0000256" key="15">
    <source>
        <dbReference type="ARBA" id="ARBA00022989"/>
    </source>
</evidence>
<keyword evidence="13 22" id="KW-0067">ATP-binding</keyword>
<evidence type="ECO:0000256" key="12">
    <source>
        <dbReference type="ARBA" id="ARBA00022777"/>
    </source>
</evidence>
<evidence type="ECO:0000256" key="2">
    <source>
        <dbReference type="ARBA" id="ARBA00005967"/>
    </source>
</evidence>
<feature type="binding site" evidence="23">
    <location>
        <position position="77"/>
    </location>
    <ligand>
        <name>a divalent metal cation</name>
        <dbReference type="ChEBI" id="CHEBI:60240"/>
    </ligand>
</feature>
<dbReference type="GO" id="GO:0005524">
    <property type="term" value="F:ATP binding"/>
    <property type="evidence" value="ECO:0007669"/>
    <property type="project" value="UniProtKB-KW"/>
</dbReference>
<dbReference type="KEGG" id="tho:SP60_03235"/>
<dbReference type="EC" id="2.7.1.107" evidence="3 24"/>
<comment type="function">
    <text evidence="24">Catalyzes the ATP-dependent phosphorylation of sn-l,2-diacylglycerol (DAG) to phosphatidic acid. Involved in the recycling of diacylglycerol produced as a by-product during membrane-derived oligosaccharide (MDO) biosynthesis.</text>
</comment>
<evidence type="ECO:0000256" key="14">
    <source>
        <dbReference type="ARBA" id="ARBA00022842"/>
    </source>
</evidence>
<keyword evidence="26" id="KW-1185">Reference proteome</keyword>
<evidence type="ECO:0000256" key="1">
    <source>
        <dbReference type="ARBA" id="ARBA00004429"/>
    </source>
</evidence>
<comment type="similarity">
    <text evidence="2 24">Belongs to the bacterial diacylglycerol kinase family.</text>
</comment>
<evidence type="ECO:0000256" key="22">
    <source>
        <dbReference type="PIRSR" id="PIRSR600829-3"/>
    </source>
</evidence>
<keyword evidence="15 24" id="KW-1133">Transmembrane helix</keyword>
<dbReference type="PANTHER" id="PTHR34299:SF1">
    <property type="entry name" value="DIACYLGLYCEROL KINASE"/>
    <property type="match status" value="1"/>
</dbReference>
<feature type="active site" description="Proton acceptor" evidence="20">
    <location>
        <position position="70"/>
    </location>
</feature>
<keyword evidence="14 23" id="KW-0460">Magnesium</keyword>
<dbReference type="Pfam" id="PF01219">
    <property type="entry name" value="DAGK_prokar"/>
    <property type="match status" value="1"/>
</dbReference>
<evidence type="ECO:0000256" key="23">
    <source>
        <dbReference type="PIRSR" id="PIRSR600829-4"/>
    </source>
</evidence>
<protein>
    <recommendedName>
        <fullName evidence="4 24">Diacylglycerol kinase</fullName>
        <ecNumber evidence="3 24">2.7.1.107</ecNumber>
    </recommendedName>
</protein>
<evidence type="ECO:0000256" key="8">
    <source>
        <dbReference type="ARBA" id="ARBA00022679"/>
    </source>
</evidence>
<evidence type="ECO:0000256" key="21">
    <source>
        <dbReference type="PIRSR" id="PIRSR600829-2"/>
    </source>
</evidence>
<evidence type="ECO:0000256" key="7">
    <source>
        <dbReference type="ARBA" id="ARBA00022519"/>
    </source>
</evidence>
<evidence type="ECO:0000256" key="19">
    <source>
        <dbReference type="ARBA" id="ARBA00023264"/>
    </source>
</evidence>
<evidence type="ECO:0000256" key="24">
    <source>
        <dbReference type="RuleBase" id="RU363065"/>
    </source>
</evidence>
<keyword evidence="9 24" id="KW-0812">Transmembrane</keyword>
<dbReference type="AlphaFoldDB" id="A0A0M5LHG5"/>
<accession>A0A0M5LHG5</accession>
<dbReference type="GO" id="GO:0006654">
    <property type="term" value="P:phosphatidic acid biosynthetic process"/>
    <property type="evidence" value="ECO:0007669"/>
    <property type="project" value="InterPro"/>
</dbReference>
<feature type="binding site" evidence="22">
    <location>
        <position position="29"/>
    </location>
    <ligand>
        <name>ATP</name>
        <dbReference type="ChEBI" id="CHEBI:30616"/>
    </ligand>
</feature>
<evidence type="ECO:0000256" key="16">
    <source>
        <dbReference type="ARBA" id="ARBA00023098"/>
    </source>
</evidence>
<feature type="binding site" evidence="21">
    <location>
        <begin position="31"/>
        <end position="35"/>
    </location>
    <ligand>
        <name>substrate</name>
    </ligand>
</feature>
<keyword evidence="16 24" id="KW-0443">Lipid metabolism</keyword>
<evidence type="ECO:0000256" key="4">
    <source>
        <dbReference type="ARBA" id="ARBA00017575"/>
    </source>
</evidence>
<dbReference type="CDD" id="cd14264">
    <property type="entry name" value="DAGK_IM"/>
    <property type="match status" value="1"/>
</dbReference>
<feature type="binding site" evidence="21">
    <location>
        <position position="10"/>
    </location>
    <ligand>
        <name>substrate</name>
    </ligand>
</feature>
<keyword evidence="18" id="KW-0594">Phospholipid biosynthesis</keyword>
<evidence type="ECO:0000256" key="6">
    <source>
        <dbReference type="ARBA" id="ARBA00022516"/>
    </source>
</evidence>
<evidence type="ECO:0000256" key="5">
    <source>
        <dbReference type="ARBA" id="ARBA00022475"/>
    </source>
</evidence>
<keyword evidence="5" id="KW-1003">Cell membrane</keyword>
<evidence type="ECO:0000313" key="26">
    <source>
        <dbReference type="Proteomes" id="UP000058020"/>
    </source>
</evidence>
<evidence type="ECO:0000256" key="20">
    <source>
        <dbReference type="PIRSR" id="PIRSR600829-1"/>
    </source>
</evidence>
<feature type="binding site" evidence="21">
    <location>
        <position position="99"/>
    </location>
    <ligand>
        <name>substrate</name>
    </ligand>
</feature>
<dbReference type="OrthoDB" id="9796011at2"/>
<feature type="transmembrane region" description="Helical" evidence="24">
    <location>
        <begin position="31"/>
        <end position="50"/>
    </location>
</feature>
<name>A0A0M5LHG5_9GAMM</name>
<evidence type="ECO:0000256" key="10">
    <source>
        <dbReference type="ARBA" id="ARBA00022723"/>
    </source>
</evidence>
<dbReference type="InterPro" id="IPR000829">
    <property type="entry name" value="DAGK"/>
</dbReference>
<dbReference type="GO" id="GO:0004143">
    <property type="term" value="F:ATP-dependent diacylglycerol kinase activity"/>
    <property type="evidence" value="ECO:0007669"/>
    <property type="project" value="UniProtKB-EC"/>
</dbReference>
<keyword evidence="19 24" id="KW-1208">Phospholipid metabolism</keyword>
<feature type="transmembrane region" description="Helical" evidence="24">
    <location>
        <begin position="100"/>
        <end position="117"/>
    </location>
</feature>
<dbReference type="RefSeq" id="WP_053951264.1">
    <property type="nucleotide sequence ID" value="NZ_CP010552.1"/>
</dbReference>
<comment type="subcellular location">
    <subcellularLocation>
        <location evidence="1 24">Cell inner membrane</location>
        <topology evidence="1 24">Multi-pass membrane protein</topology>
    </subcellularLocation>
</comment>
<keyword evidence="6" id="KW-0444">Lipid biosynthesis</keyword>
<organism evidence="25 26">
    <name type="scientific">Candidatus Thioglobus autotrophicus</name>
    <dbReference type="NCBI Taxonomy" id="1705394"/>
    <lineage>
        <taxon>Bacteria</taxon>
        <taxon>Pseudomonadati</taxon>
        <taxon>Pseudomonadota</taxon>
        <taxon>Gammaproteobacteria</taxon>
        <taxon>Candidatus Pseudothioglobaceae</taxon>
        <taxon>Candidatus Thioglobus</taxon>
    </lineage>
</organism>
<keyword evidence="8 24" id="KW-0808">Transferase</keyword>
<dbReference type="GO" id="GO:0046872">
    <property type="term" value="F:metal ion binding"/>
    <property type="evidence" value="ECO:0007669"/>
    <property type="project" value="UniProtKB-KW"/>
</dbReference>
<feature type="binding site" evidence="21">
    <location>
        <position position="70"/>
    </location>
    <ligand>
        <name>substrate</name>
    </ligand>
</feature>
<evidence type="ECO:0000256" key="3">
    <source>
        <dbReference type="ARBA" id="ARBA00012133"/>
    </source>
</evidence>
<evidence type="ECO:0000256" key="13">
    <source>
        <dbReference type="ARBA" id="ARBA00022840"/>
    </source>
</evidence>
<dbReference type="GO" id="GO:0005886">
    <property type="term" value="C:plasma membrane"/>
    <property type="evidence" value="ECO:0007669"/>
    <property type="project" value="UniProtKB-SubCell"/>
</dbReference>
<keyword evidence="17 24" id="KW-0472">Membrane</keyword>
<keyword evidence="10 23" id="KW-0479">Metal-binding</keyword>
<dbReference type="PANTHER" id="PTHR34299">
    <property type="entry name" value="DIACYLGLYCEROL KINASE"/>
    <property type="match status" value="1"/>
</dbReference>
<keyword evidence="11 22" id="KW-0547">Nucleotide-binding</keyword>
<comment type="cofactor">
    <cofactor evidence="23">
        <name>Mg(2+)</name>
        <dbReference type="ChEBI" id="CHEBI:18420"/>
    </cofactor>
    <text evidence="23">Mn(2+), Zn(2+), Cd(2+) and Co(2+) support activity to lesser extents.</text>
</comment>
<evidence type="ECO:0000256" key="9">
    <source>
        <dbReference type="ARBA" id="ARBA00022692"/>
    </source>
</evidence>
<dbReference type="PATRIC" id="fig|1705394.5.peg.656"/>
<dbReference type="Gene3D" id="1.10.287.3610">
    <property type="match status" value="1"/>
</dbReference>
<gene>
    <name evidence="25" type="ORF">SP60_03235</name>
</gene>
<reference evidence="25 26" key="1">
    <citation type="journal article" date="2015" name="Genome Announc.">
        <title>Genome Sequence of 'Candidatus Thioglobus autotrophica' Strain EF1, a Chemoautotroph from the SUP05 Clade of Marine Gammaproteobacteria.</title>
        <authorList>
            <person name="Shah V."/>
            <person name="Morris R.M."/>
        </authorList>
    </citation>
    <scope>NUCLEOTIDE SEQUENCE [LARGE SCALE GENOMIC DNA]</scope>
    <source>
        <strain evidence="25 26">EF1</strain>
    </source>
</reference>
<comment type="catalytic activity">
    <reaction evidence="24">
        <text>a 1,2-diacyl-sn-glycerol + ATP = a 1,2-diacyl-sn-glycero-3-phosphate + ADP + H(+)</text>
        <dbReference type="Rhea" id="RHEA:10272"/>
        <dbReference type="ChEBI" id="CHEBI:15378"/>
        <dbReference type="ChEBI" id="CHEBI:17815"/>
        <dbReference type="ChEBI" id="CHEBI:30616"/>
        <dbReference type="ChEBI" id="CHEBI:58608"/>
        <dbReference type="ChEBI" id="CHEBI:456216"/>
        <dbReference type="EC" id="2.7.1.107"/>
    </reaction>
</comment>
<feature type="binding site" evidence="23">
    <location>
        <position position="29"/>
    </location>
    <ligand>
        <name>a divalent metal cation</name>
        <dbReference type="ChEBI" id="CHEBI:60240"/>
    </ligand>
</feature>
<evidence type="ECO:0000256" key="18">
    <source>
        <dbReference type="ARBA" id="ARBA00023209"/>
    </source>
</evidence>
<dbReference type="EMBL" id="CP010552">
    <property type="protein sequence ID" value="ALE52323.1"/>
    <property type="molecule type" value="Genomic_DNA"/>
</dbReference>
<dbReference type="InterPro" id="IPR033718">
    <property type="entry name" value="DAGK_prok"/>
</dbReference>
<dbReference type="InterPro" id="IPR036945">
    <property type="entry name" value="DAGK_sf"/>
</dbReference>
<keyword evidence="7 24" id="KW-0997">Cell inner membrane</keyword>
<proteinExistence type="inferred from homology"/>
<evidence type="ECO:0000256" key="11">
    <source>
        <dbReference type="ARBA" id="ARBA00022741"/>
    </source>
</evidence>
<dbReference type="STRING" id="1705394.SP60_03235"/>
<feature type="binding site" evidence="22">
    <location>
        <position position="10"/>
    </location>
    <ligand>
        <name>ATP</name>
        <dbReference type="ChEBI" id="CHEBI:30616"/>
    </ligand>
</feature>
<keyword evidence="12 24" id="KW-0418">Kinase</keyword>
<feature type="binding site" evidence="22">
    <location>
        <begin position="95"/>
        <end position="96"/>
    </location>
    <ligand>
        <name>ATP</name>
        <dbReference type="ChEBI" id="CHEBI:30616"/>
    </ligand>
</feature>
<feature type="transmembrane region" description="Helical" evidence="24">
    <location>
        <begin position="57"/>
        <end position="80"/>
    </location>
</feature>